<protein>
    <recommendedName>
        <fullName evidence="4">Molybdopterin synthase catalytic subunit</fullName>
        <ecNumber evidence="3">2.8.1.12</ecNumber>
    </recommendedName>
    <alternativeName>
        <fullName evidence="9">MPT synthase subunit 2</fullName>
    </alternativeName>
    <alternativeName>
        <fullName evidence="7">Molybdenum cofactor biosynthesis protein E</fullName>
    </alternativeName>
    <alternativeName>
        <fullName evidence="8">Molybdopterin-converting factor large subunit</fullName>
    </alternativeName>
    <alternativeName>
        <fullName evidence="10">Molybdopterin-converting factor subunit 2</fullName>
    </alternativeName>
</protein>
<evidence type="ECO:0000256" key="9">
    <source>
        <dbReference type="ARBA" id="ARBA00030781"/>
    </source>
</evidence>
<dbReference type="EMBL" id="PQGA01000005">
    <property type="protein sequence ID" value="POR52107.1"/>
    <property type="molecule type" value="Genomic_DNA"/>
</dbReference>
<evidence type="ECO:0000256" key="1">
    <source>
        <dbReference type="ARBA" id="ARBA00005046"/>
    </source>
</evidence>
<evidence type="ECO:0000256" key="5">
    <source>
        <dbReference type="ARBA" id="ARBA00023150"/>
    </source>
</evidence>
<dbReference type="Pfam" id="PF02391">
    <property type="entry name" value="MoaE"/>
    <property type="match status" value="1"/>
</dbReference>
<dbReference type="AlphaFoldDB" id="A0A2S4MC83"/>
<reference evidence="12 13" key="1">
    <citation type="submission" date="2018-01" db="EMBL/GenBank/DDBJ databases">
        <title>Genomic Encyclopedia of Type Strains, Phase III (KMG-III): the genomes of soil and plant-associated and newly described type strains.</title>
        <authorList>
            <person name="Whitman W."/>
        </authorList>
    </citation>
    <scope>NUCLEOTIDE SEQUENCE [LARGE SCALE GENOMIC DNA]</scope>
    <source>
        <strain evidence="12 13">JCM 18070</strain>
    </source>
</reference>
<dbReference type="PANTHER" id="PTHR23404">
    <property type="entry name" value="MOLYBDOPTERIN SYNTHASE RELATED"/>
    <property type="match status" value="1"/>
</dbReference>
<dbReference type="UniPathway" id="UPA00344"/>
<comment type="catalytic activity">
    <reaction evidence="11">
        <text>2 [molybdopterin-synthase sulfur-carrier protein]-C-terminal-Gly-aminoethanethioate + cyclic pyranopterin phosphate + H2O = molybdopterin + 2 [molybdopterin-synthase sulfur-carrier protein]-C-terminal Gly-Gly + 2 H(+)</text>
        <dbReference type="Rhea" id="RHEA:26333"/>
        <dbReference type="Rhea" id="RHEA-COMP:12202"/>
        <dbReference type="Rhea" id="RHEA-COMP:19907"/>
        <dbReference type="ChEBI" id="CHEBI:15377"/>
        <dbReference type="ChEBI" id="CHEBI:15378"/>
        <dbReference type="ChEBI" id="CHEBI:58698"/>
        <dbReference type="ChEBI" id="CHEBI:59648"/>
        <dbReference type="ChEBI" id="CHEBI:90778"/>
        <dbReference type="ChEBI" id="CHEBI:232372"/>
        <dbReference type="EC" id="2.8.1.12"/>
    </reaction>
</comment>
<evidence type="ECO:0000256" key="7">
    <source>
        <dbReference type="ARBA" id="ARBA00029745"/>
    </source>
</evidence>
<dbReference type="CDD" id="cd00756">
    <property type="entry name" value="MoaE"/>
    <property type="match status" value="1"/>
</dbReference>
<dbReference type="SUPFAM" id="SSF54690">
    <property type="entry name" value="Molybdopterin synthase subunit MoaE"/>
    <property type="match status" value="1"/>
</dbReference>
<dbReference type="OrthoDB" id="9803224at2"/>
<comment type="subunit">
    <text evidence="6">Heterotetramer of 2 MoaD subunits and 2 MoaE subunits. Also stable as homodimer. The enzyme changes between these two forms during catalysis.</text>
</comment>
<comment type="similarity">
    <text evidence="2">Belongs to the MoaE family.</text>
</comment>
<dbReference type="GO" id="GO:0006777">
    <property type="term" value="P:Mo-molybdopterin cofactor biosynthetic process"/>
    <property type="evidence" value="ECO:0007669"/>
    <property type="project" value="UniProtKB-KW"/>
</dbReference>
<dbReference type="Proteomes" id="UP000237381">
    <property type="component" value="Unassembled WGS sequence"/>
</dbReference>
<organism evidence="12 13">
    <name type="scientific">Paraburkholderia eburnea</name>
    <dbReference type="NCBI Taxonomy" id="1189126"/>
    <lineage>
        <taxon>Bacteria</taxon>
        <taxon>Pseudomonadati</taxon>
        <taxon>Pseudomonadota</taxon>
        <taxon>Betaproteobacteria</taxon>
        <taxon>Burkholderiales</taxon>
        <taxon>Burkholderiaceae</taxon>
        <taxon>Paraburkholderia</taxon>
    </lineage>
</organism>
<dbReference type="InterPro" id="IPR003448">
    <property type="entry name" value="Mopterin_biosynth_MoaE"/>
</dbReference>
<name>A0A2S4MC83_9BURK</name>
<proteinExistence type="inferred from homology"/>
<evidence type="ECO:0000313" key="12">
    <source>
        <dbReference type="EMBL" id="POR52107.1"/>
    </source>
</evidence>
<evidence type="ECO:0000256" key="10">
    <source>
        <dbReference type="ARBA" id="ARBA00032474"/>
    </source>
</evidence>
<evidence type="ECO:0000256" key="2">
    <source>
        <dbReference type="ARBA" id="ARBA00005426"/>
    </source>
</evidence>
<evidence type="ECO:0000256" key="6">
    <source>
        <dbReference type="ARBA" id="ARBA00026066"/>
    </source>
</evidence>
<evidence type="ECO:0000256" key="3">
    <source>
        <dbReference type="ARBA" id="ARBA00011950"/>
    </source>
</evidence>
<dbReference type="RefSeq" id="WP_103704500.1">
    <property type="nucleotide sequence ID" value="NZ_PQGA01000005.1"/>
</dbReference>
<evidence type="ECO:0000313" key="13">
    <source>
        <dbReference type="Proteomes" id="UP000237381"/>
    </source>
</evidence>
<comment type="pathway">
    <text evidence="1">Cofactor biosynthesis; molybdopterin biosynthesis.</text>
</comment>
<evidence type="ECO:0000256" key="11">
    <source>
        <dbReference type="ARBA" id="ARBA00049878"/>
    </source>
</evidence>
<dbReference type="GO" id="GO:0030366">
    <property type="term" value="F:molybdopterin synthase activity"/>
    <property type="evidence" value="ECO:0007669"/>
    <property type="project" value="UniProtKB-EC"/>
</dbReference>
<keyword evidence="5" id="KW-0501">Molybdenum cofactor biosynthesis</keyword>
<accession>A0A2S4MC83</accession>
<gene>
    <name evidence="12" type="ORF">B0G62_10575</name>
</gene>
<dbReference type="EC" id="2.8.1.12" evidence="3"/>
<keyword evidence="13" id="KW-1185">Reference proteome</keyword>
<sequence length="181" mass="19966">MTAPQSEPDVAHQSEIQAVVELNLLPRGITAGFEVRVQDTPLDVAVETAPIMRNPNVGAVVDFIGIVRNSGDRDDVVALELEHYPGMTEHSLWNIVEEASARWSLDAVKIVHRVGHVALGHPVVLVVVAAPHRSTAFAACAFIMDFLKTHAPFWKKEVGRDGVAHWVDARKRDEQAMLRWG</sequence>
<dbReference type="Gene3D" id="3.90.1170.40">
    <property type="entry name" value="Molybdopterin biosynthesis MoaE subunit"/>
    <property type="match status" value="1"/>
</dbReference>
<comment type="caution">
    <text evidence="12">The sequence shown here is derived from an EMBL/GenBank/DDBJ whole genome shotgun (WGS) entry which is preliminary data.</text>
</comment>
<dbReference type="InterPro" id="IPR036563">
    <property type="entry name" value="MoaE_sf"/>
</dbReference>
<evidence type="ECO:0000256" key="8">
    <source>
        <dbReference type="ARBA" id="ARBA00030407"/>
    </source>
</evidence>
<evidence type="ECO:0000256" key="4">
    <source>
        <dbReference type="ARBA" id="ARBA00013858"/>
    </source>
</evidence>